<dbReference type="PANTHER" id="PTHR47800:SF5">
    <property type="entry name" value="FER-1-LIKE PROTEIN 6"/>
    <property type="match status" value="1"/>
</dbReference>
<protein>
    <submittedName>
        <fullName evidence="3">C2 domain-containing protein</fullName>
    </submittedName>
</protein>
<dbReference type="EMBL" id="BAAFSV010000004">
    <property type="protein sequence ID" value="GAB1317394.1"/>
    <property type="molecule type" value="Genomic_DNA"/>
</dbReference>
<dbReference type="Gene3D" id="2.60.40.150">
    <property type="entry name" value="C2 domain"/>
    <property type="match status" value="1"/>
</dbReference>
<feature type="region of interest" description="Disordered" evidence="1">
    <location>
        <begin position="453"/>
        <end position="559"/>
    </location>
</feature>
<feature type="compositionally biased region" description="Low complexity" evidence="1">
    <location>
        <begin position="1"/>
        <end position="18"/>
    </location>
</feature>
<evidence type="ECO:0000313" key="3">
    <source>
        <dbReference type="EMBL" id="GAB1317394.1"/>
    </source>
</evidence>
<gene>
    <name evidence="3" type="ORF">MFIFM68171_07604</name>
</gene>
<dbReference type="Proteomes" id="UP001628179">
    <property type="component" value="Unassembled WGS sequence"/>
</dbReference>
<feature type="compositionally biased region" description="Basic and acidic residues" evidence="1">
    <location>
        <begin position="685"/>
        <end position="700"/>
    </location>
</feature>
<keyword evidence="4" id="KW-1185">Reference proteome</keyword>
<feature type="region of interest" description="Disordered" evidence="1">
    <location>
        <begin position="1"/>
        <end position="95"/>
    </location>
</feature>
<comment type="caution">
    <text evidence="3">The sequence shown here is derived from an EMBL/GenBank/DDBJ whole genome shotgun (WGS) entry which is preliminary data.</text>
</comment>
<dbReference type="Pfam" id="PF00168">
    <property type="entry name" value="C2"/>
    <property type="match status" value="1"/>
</dbReference>
<evidence type="ECO:0000313" key="4">
    <source>
        <dbReference type="Proteomes" id="UP001628179"/>
    </source>
</evidence>
<name>A0ABQ0GI09_9PEZI</name>
<dbReference type="RefSeq" id="XP_070919125.1">
    <property type="nucleotide sequence ID" value="XM_071063024.1"/>
</dbReference>
<sequence>MADARPTPSATASPNSSAHGKPPEHGPGPQSAENGEGPKTRETSNDSAKVIRPAATSDLHEKLHEQKGRLIDKKEQLKTKSKPPGGFDPTPLPDAPQGYTVKFTFHRAFNLPVGDLHLKSSDPFLHATLISAIPKRHKEDPLLTHRTRTLRRTTEPAWEDDWIVANVPASGFTLKCRLYDEDWPDRDDRLGNVTIRVPYVDENWEGLGPEGRIFEVKKRSGSKRAYIVRGATSVLCGDCSVTPRLHISIKVLGKSDPPHAQMYTVGPTTWVKHYSPMIGRLTGVKVNKGEQDDAEPSGQQGDRQTKKYDFQANEIQLSGPVPSRLYHRYVEFRPMIGRMFSSQGVRGRILNKVLHKQHNRIYNYDSGTEYGTFEPCSKEASLQLLRMAHFDEGGRIFTYVITLDGLMRFTETGKEFGIDLLSKHTMHADVATYVACAGEFLIRRLAHPVHRRHHHHHHHYLHNDAEPGSESEVTRDGDNDGAGSTGYHESEPQPEPEPEPNRNGKDNASKGNNGSHDDDDDDDGHQNNLDQPTHPPEPSLPSDGPPSAPPPPDPHLYQLIIDNDSGTYRPDASVLPDLRRFLQHNFPGLDVQALHCADDRLKEIKRAQQEVKERERGGQVVRMVLNRSPSGSSFSSDDDSRLGELERGDRDGAGAGLRSKKERAFEVLWEPRRWREVLGLPMGKGEGKGKGKGKGREDGR</sequence>
<dbReference type="SUPFAM" id="SSF49562">
    <property type="entry name" value="C2 domain (Calcium/lipid-binding domain, CaLB)"/>
    <property type="match status" value="1"/>
</dbReference>
<dbReference type="InterPro" id="IPR035892">
    <property type="entry name" value="C2_domain_sf"/>
</dbReference>
<feature type="compositionally biased region" description="Basic and acidic residues" evidence="1">
    <location>
        <begin position="499"/>
        <end position="508"/>
    </location>
</feature>
<feature type="compositionally biased region" description="Basic and acidic residues" evidence="1">
    <location>
        <begin position="638"/>
        <end position="652"/>
    </location>
</feature>
<accession>A0ABQ0GI09</accession>
<feature type="domain" description="C2" evidence="2">
    <location>
        <begin position="81"/>
        <end position="214"/>
    </location>
</feature>
<feature type="region of interest" description="Disordered" evidence="1">
    <location>
        <begin position="679"/>
        <end position="700"/>
    </location>
</feature>
<feature type="region of interest" description="Disordered" evidence="1">
    <location>
        <begin position="609"/>
        <end position="658"/>
    </location>
</feature>
<feature type="compositionally biased region" description="Basic and acidic residues" evidence="1">
    <location>
        <begin position="58"/>
        <end position="78"/>
    </location>
</feature>
<organism evidence="3 4">
    <name type="scientific">Madurella fahalii</name>
    <dbReference type="NCBI Taxonomy" id="1157608"/>
    <lineage>
        <taxon>Eukaryota</taxon>
        <taxon>Fungi</taxon>
        <taxon>Dikarya</taxon>
        <taxon>Ascomycota</taxon>
        <taxon>Pezizomycotina</taxon>
        <taxon>Sordariomycetes</taxon>
        <taxon>Sordariomycetidae</taxon>
        <taxon>Sordariales</taxon>
        <taxon>Sordariales incertae sedis</taxon>
        <taxon>Madurella</taxon>
    </lineage>
</organism>
<dbReference type="InterPro" id="IPR000008">
    <property type="entry name" value="C2_dom"/>
</dbReference>
<feature type="compositionally biased region" description="Pro residues" evidence="1">
    <location>
        <begin position="533"/>
        <end position="554"/>
    </location>
</feature>
<evidence type="ECO:0000259" key="2">
    <source>
        <dbReference type="PROSITE" id="PS50004"/>
    </source>
</evidence>
<evidence type="ECO:0000256" key="1">
    <source>
        <dbReference type="SAM" id="MobiDB-lite"/>
    </source>
</evidence>
<proteinExistence type="predicted"/>
<reference evidence="3 4" key="1">
    <citation type="submission" date="2024-09" db="EMBL/GenBank/DDBJ databases">
        <title>Itraconazole resistance in Madurella fahalii resulting from another homologue of gene encoding cytochrome P450 14-alpha sterol demethylase (CYP51).</title>
        <authorList>
            <person name="Yoshioka I."/>
            <person name="Fahal A.H."/>
            <person name="Kaneko S."/>
            <person name="Yaguchi T."/>
        </authorList>
    </citation>
    <scope>NUCLEOTIDE SEQUENCE [LARGE SCALE GENOMIC DNA]</scope>
    <source>
        <strain evidence="3 4">IFM 68171</strain>
    </source>
</reference>
<dbReference type="PANTHER" id="PTHR47800">
    <property type="entry name" value="C2 DOMAIN-CONTAINING PROTEIN"/>
    <property type="match status" value="1"/>
</dbReference>
<dbReference type="GeneID" id="98178347"/>
<dbReference type="PROSITE" id="PS50004">
    <property type="entry name" value="C2"/>
    <property type="match status" value="1"/>
</dbReference>